<dbReference type="Proteomes" id="UP000077755">
    <property type="component" value="Chromosome 4"/>
</dbReference>
<reference evidence="2" key="1">
    <citation type="journal article" date="2016" name="Nat. Genet.">
        <title>A high-quality carrot genome assembly provides new insights into carotenoid accumulation and asterid genome evolution.</title>
        <authorList>
            <person name="Iorizzo M."/>
            <person name="Ellison S."/>
            <person name="Senalik D."/>
            <person name="Zeng P."/>
            <person name="Satapoomin P."/>
            <person name="Huang J."/>
            <person name="Bowman M."/>
            <person name="Iovene M."/>
            <person name="Sanseverino W."/>
            <person name="Cavagnaro P."/>
            <person name="Yildiz M."/>
            <person name="Macko-Podgorni A."/>
            <person name="Moranska E."/>
            <person name="Grzebelus E."/>
            <person name="Grzebelus D."/>
            <person name="Ashrafi H."/>
            <person name="Zheng Z."/>
            <person name="Cheng S."/>
            <person name="Spooner D."/>
            <person name="Van Deynze A."/>
            <person name="Simon P."/>
        </authorList>
    </citation>
    <scope>NUCLEOTIDE SEQUENCE</scope>
    <source>
        <tissue evidence="2">Leaf</tissue>
    </source>
</reference>
<evidence type="ECO:0000259" key="1">
    <source>
        <dbReference type="Pfam" id="PF14111"/>
    </source>
</evidence>
<gene>
    <name evidence="2" type="ORF">DCAR_0414990</name>
</gene>
<dbReference type="PANTHER" id="PTHR31286:SF153">
    <property type="entry name" value="DUF4283 DOMAIN PROTEIN"/>
    <property type="match status" value="1"/>
</dbReference>
<dbReference type="Pfam" id="PF14111">
    <property type="entry name" value="DUF4283"/>
    <property type="match status" value="1"/>
</dbReference>
<dbReference type="InterPro" id="IPR040256">
    <property type="entry name" value="At4g02000-like"/>
</dbReference>
<name>A0AAF0WVY8_DAUCS</name>
<proteinExistence type="predicted"/>
<dbReference type="EMBL" id="CP093346">
    <property type="protein sequence ID" value="WOG95663.1"/>
    <property type="molecule type" value="Genomic_DNA"/>
</dbReference>
<dbReference type="AlphaFoldDB" id="A0AAF0WVY8"/>
<reference evidence="2" key="2">
    <citation type="submission" date="2022-03" db="EMBL/GenBank/DDBJ databases">
        <title>Draft title - Genomic analysis of global carrot germplasm unveils the trajectory of domestication and the origin of high carotenoid orange carrot.</title>
        <authorList>
            <person name="Iorizzo M."/>
            <person name="Ellison S."/>
            <person name="Senalik D."/>
            <person name="Macko-Podgorni A."/>
            <person name="Grzebelus D."/>
            <person name="Bostan H."/>
            <person name="Rolling W."/>
            <person name="Curaba J."/>
            <person name="Simon P."/>
        </authorList>
    </citation>
    <scope>NUCLEOTIDE SEQUENCE</scope>
    <source>
        <tissue evidence="2">Leaf</tissue>
    </source>
</reference>
<dbReference type="InterPro" id="IPR025558">
    <property type="entry name" value="DUF4283"/>
</dbReference>
<keyword evidence="3" id="KW-1185">Reference proteome</keyword>
<dbReference type="PANTHER" id="PTHR31286">
    <property type="entry name" value="GLYCINE-RICH CELL WALL STRUCTURAL PROTEIN 1.8-LIKE"/>
    <property type="match status" value="1"/>
</dbReference>
<feature type="domain" description="DUF4283" evidence="1">
    <location>
        <begin position="36"/>
        <end position="117"/>
    </location>
</feature>
<accession>A0AAF0WVY8</accession>
<organism evidence="2 3">
    <name type="scientific">Daucus carota subsp. sativus</name>
    <name type="common">Carrot</name>
    <dbReference type="NCBI Taxonomy" id="79200"/>
    <lineage>
        <taxon>Eukaryota</taxon>
        <taxon>Viridiplantae</taxon>
        <taxon>Streptophyta</taxon>
        <taxon>Embryophyta</taxon>
        <taxon>Tracheophyta</taxon>
        <taxon>Spermatophyta</taxon>
        <taxon>Magnoliopsida</taxon>
        <taxon>eudicotyledons</taxon>
        <taxon>Gunneridae</taxon>
        <taxon>Pentapetalae</taxon>
        <taxon>asterids</taxon>
        <taxon>campanulids</taxon>
        <taxon>Apiales</taxon>
        <taxon>Apiaceae</taxon>
        <taxon>Apioideae</taxon>
        <taxon>Scandiceae</taxon>
        <taxon>Daucinae</taxon>
        <taxon>Daucus</taxon>
        <taxon>Daucus sect. Daucus</taxon>
    </lineage>
</organism>
<protein>
    <recommendedName>
        <fullName evidence="1">DUF4283 domain-containing protein</fullName>
    </recommendedName>
</protein>
<sequence length="142" mass="16283">MSRYQDLSVHMSSLAIDEEENVALVIEGNVDEESNKYELCAVGRFLTEKTVNVRAMKSKMANVWKPAMGVNIKELETGIFLFQSYHKEDLNWVLNGGPWSFDNVMLILDSISQGEEPLSPPLWHLKIWIQIHVYQQGICRSL</sequence>
<evidence type="ECO:0000313" key="3">
    <source>
        <dbReference type="Proteomes" id="UP000077755"/>
    </source>
</evidence>
<evidence type="ECO:0000313" key="2">
    <source>
        <dbReference type="EMBL" id="WOG95663.1"/>
    </source>
</evidence>